<evidence type="ECO:0000313" key="9">
    <source>
        <dbReference type="EMBL" id="SPO06978.1"/>
    </source>
</evidence>
<dbReference type="PANTHER" id="PTHR43791">
    <property type="entry name" value="PERMEASE-RELATED"/>
    <property type="match status" value="1"/>
</dbReference>
<feature type="transmembrane region" description="Helical" evidence="7">
    <location>
        <begin position="95"/>
        <end position="114"/>
    </location>
</feature>
<comment type="caution">
    <text evidence="9">The sequence shown here is derived from an EMBL/GenBank/DDBJ whole genome shotgun (WGS) entry which is preliminary data.</text>
</comment>
<dbReference type="GO" id="GO:0022857">
    <property type="term" value="F:transmembrane transporter activity"/>
    <property type="evidence" value="ECO:0007669"/>
    <property type="project" value="InterPro"/>
</dbReference>
<feature type="transmembrane region" description="Helical" evidence="7">
    <location>
        <begin position="354"/>
        <end position="374"/>
    </location>
</feature>
<feature type="transmembrane region" description="Helical" evidence="7">
    <location>
        <begin position="380"/>
        <end position="401"/>
    </location>
</feature>
<dbReference type="SUPFAM" id="SSF103473">
    <property type="entry name" value="MFS general substrate transporter"/>
    <property type="match status" value="1"/>
</dbReference>
<feature type="region of interest" description="Disordered" evidence="6">
    <location>
        <begin position="1"/>
        <end position="25"/>
    </location>
</feature>
<dbReference type="Proteomes" id="UP001187682">
    <property type="component" value="Unassembled WGS sequence"/>
</dbReference>
<feature type="transmembrane region" description="Helical" evidence="7">
    <location>
        <begin position="413"/>
        <end position="435"/>
    </location>
</feature>
<feature type="domain" description="Major facilitator superfamily (MFS) profile" evidence="8">
    <location>
        <begin position="55"/>
        <end position="477"/>
    </location>
</feature>
<sequence length="487" mass="52663">MVVEKEAVSNDMGDVNGDLEGGKQQASDDAYATDDQLGFDPALSKALVRKQDLRIVPLSAAIYLLCYLDRSNIGNAKVLNASTKNDLLTETKMTAYQYTIALMVFLIAYALFEVPSNYFLKKLRPSRWIAFLMFSWGAITVGLGGSNNAATVTAVRFLLGVFEAGLFPGLVYYLTFWYRTEERSIRVATILASATLAGAFGGAIAFGVGHMNRAAGLSGWRWLFILEGIPSVISSVFVYFYLPDYPETASWLSPEEKALAARRLADQGSHGDSKALTWAEAKDTLLEWRLWAHYIIYFGISTPFSSLSLFTPSITAGLGFENLTAQLMTVPPYAAAYVVTLLVALSGDHFNARAIHSAVFSTIGAIGFLASALLPVDAYSQRYGCLIVAASGAFACIPPLLGWLSSNLHSTAAIGLAIALNISMGAPGQIVGVWIYKANEAAKGYPTGHWTNAGLLFFVAAGCISMHFYYVWRNRNGGAGNGVMFSY</sequence>
<dbReference type="Gene3D" id="1.20.1250.20">
    <property type="entry name" value="MFS general substrate transporter like domains"/>
    <property type="match status" value="1"/>
</dbReference>
<evidence type="ECO:0000256" key="5">
    <source>
        <dbReference type="ARBA" id="ARBA00023136"/>
    </source>
</evidence>
<feature type="transmembrane region" description="Helical" evidence="7">
    <location>
        <begin position="220"/>
        <end position="242"/>
    </location>
</feature>
<feature type="transmembrane region" description="Helical" evidence="7">
    <location>
        <begin position="455"/>
        <end position="472"/>
    </location>
</feature>
<dbReference type="AlphaFoldDB" id="A0AAE8N7Z4"/>
<dbReference type="EMBL" id="ONZQ02000018">
    <property type="protein sequence ID" value="SPO06978.1"/>
    <property type="molecule type" value="Genomic_DNA"/>
</dbReference>
<gene>
    <name evidence="9" type="ORF">DNG_09672</name>
</gene>
<dbReference type="GO" id="GO:0016020">
    <property type="term" value="C:membrane"/>
    <property type="evidence" value="ECO:0007669"/>
    <property type="project" value="UniProtKB-SubCell"/>
</dbReference>
<dbReference type="PANTHER" id="PTHR43791:SF49">
    <property type="entry name" value="TRANSPORTER, PUTATIVE (AFU_ORTHOLOGUE AFUA_4G04250)-RELATED"/>
    <property type="match status" value="1"/>
</dbReference>
<proteinExistence type="predicted"/>
<dbReference type="Pfam" id="PF07690">
    <property type="entry name" value="MFS_1"/>
    <property type="match status" value="1"/>
</dbReference>
<evidence type="ECO:0000256" key="2">
    <source>
        <dbReference type="ARBA" id="ARBA00022448"/>
    </source>
</evidence>
<evidence type="ECO:0000259" key="8">
    <source>
        <dbReference type="PROSITE" id="PS50850"/>
    </source>
</evidence>
<reference evidence="9" key="1">
    <citation type="submission" date="2018-03" db="EMBL/GenBank/DDBJ databases">
        <authorList>
            <person name="Guldener U."/>
        </authorList>
    </citation>
    <scope>NUCLEOTIDE SEQUENCE</scope>
</reference>
<feature type="transmembrane region" description="Helical" evidence="7">
    <location>
        <begin position="187"/>
        <end position="208"/>
    </location>
</feature>
<feature type="transmembrane region" description="Helical" evidence="7">
    <location>
        <begin position="330"/>
        <end position="347"/>
    </location>
</feature>
<evidence type="ECO:0000256" key="3">
    <source>
        <dbReference type="ARBA" id="ARBA00022692"/>
    </source>
</evidence>
<evidence type="ECO:0000256" key="6">
    <source>
        <dbReference type="SAM" id="MobiDB-lite"/>
    </source>
</evidence>
<organism evidence="9 10">
    <name type="scientific">Cephalotrichum gorgonifer</name>
    <dbReference type="NCBI Taxonomy" id="2041049"/>
    <lineage>
        <taxon>Eukaryota</taxon>
        <taxon>Fungi</taxon>
        <taxon>Dikarya</taxon>
        <taxon>Ascomycota</taxon>
        <taxon>Pezizomycotina</taxon>
        <taxon>Sordariomycetes</taxon>
        <taxon>Hypocreomycetidae</taxon>
        <taxon>Microascales</taxon>
        <taxon>Microascaceae</taxon>
        <taxon>Cephalotrichum</taxon>
    </lineage>
</organism>
<comment type="subcellular location">
    <subcellularLocation>
        <location evidence="1">Membrane</location>
        <topology evidence="1">Multi-pass membrane protein</topology>
    </subcellularLocation>
</comment>
<feature type="transmembrane region" description="Helical" evidence="7">
    <location>
        <begin position="291"/>
        <end position="310"/>
    </location>
</feature>
<protein>
    <submittedName>
        <fullName evidence="9">Related to putative tartrate transporter</fullName>
    </submittedName>
</protein>
<keyword evidence="4 7" id="KW-1133">Transmembrane helix</keyword>
<evidence type="ECO:0000313" key="10">
    <source>
        <dbReference type="Proteomes" id="UP001187682"/>
    </source>
</evidence>
<keyword evidence="5 7" id="KW-0472">Membrane</keyword>
<feature type="transmembrane region" description="Helical" evidence="7">
    <location>
        <begin position="157"/>
        <end position="175"/>
    </location>
</feature>
<dbReference type="PROSITE" id="PS50850">
    <property type="entry name" value="MFS"/>
    <property type="match status" value="1"/>
</dbReference>
<dbReference type="InterPro" id="IPR020846">
    <property type="entry name" value="MFS_dom"/>
</dbReference>
<dbReference type="FunFam" id="1.20.1250.20:FF:000722">
    <property type="entry name" value="MFS general substrate transporter"/>
    <property type="match status" value="1"/>
</dbReference>
<dbReference type="InterPro" id="IPR036259">
    <property type="entry name" value="MFS_trans_sf"/>
</dbReference>
<feature type="transmembrane region" description="Helical" evidence="7">
    <location>
        <begin position="126"/>
        <end position="145"/>
    </location>
</feature>
<accession>A0AAE8N7Z4</accession>
<dbReference type="InterPro" id="IPR011701">
    <property type="entry name" value="MFS"/>
</dbReference>
<keyword evidence="3 7" id="KW-0812">Transmembrane</keyword>
<evidence type="ECO:0000256" key="4">
    <source>
        <dbReference type="ARBA" id="ARBA00022989"/>
    </source>
</evidence>
<keyword evidence="2" id="KW-0813">Transport</keyword>
<evidence type="ECO:0000256" key="7">
    <source>
        <dbReference type="SAM" id="Phobius"/>
    </source>
</evidence>
<keyword evidence="10" id="KW-1185">Reference proteome</keyword>
<name>A0AAE8N7Z4_9PEZI</name>
<dbReference type="FunFam" id="1.20.1250.20:FF:000013">
    <property type="entry name" value="MFS general substrate transporter"/>
    <property type="match status" value="1"/>
</dbReference>
<evidence type="ECO:0000256" key="1">
    <source>
        <dbReference type="ARBA" id="ARBA00004141"/>
    </source>
</evidence>